<sequence length="254" mass="27313">MEFARYPSLAGRVVLITGGASGIGADMVRAFAANGCRVAFIDIQPEPAAALVAECAASGGEARFYPCDLRDIGALGVSIARIREDLGPVSVLLNNAANDDRHDADAVTLEYWDNCQAVNLRHQFFAAQQVRAHMREFGRGSIINMSSIAWRGGGGDMSVYATAKAAVIGLTRSLGRAFGDDNIRVNAIEPGAVITERQRQLWFTRQADIDVMVSRQTLKRVLLGDEIARTALFLASDDSAMITRQSIVVDAGLL</sequence>
<dbReference type="CDD" id="cd05233">
    <property type="entry name" value="SDR_c"/>
    <property type="match status" value="1"/>
</dbReference>
<protein>
    <submittedName>
        <fullName evidence="4">SDR family oxidoreductase</fullName>
    </submittedName>
</protein>
<evidence type="ECO:0000256" key="1">
    <source>
        <dbReference type="ARBA" id="ARBA00006484"/>
    </source>
</evidence>
<evidence type="ECO:0000259" key="3">
    <source>
        <dbReference type="SMART" id="SM00822"/>
    </source>
</evidence>
<dbReference type="PANTHER" id="PTHR43639">
    <property type="entry name" value="OXIDOREDUCTASE, SHORT-CHAIN DEHYDROGENASE/REDUCTASE FAMILY (AFU_ORTHOLOGUE AFUA_5G02870)"/>
    <property type="match status" value="1"/>
</dbReference>
<gene>
    <name evidence="4" type="ORF">EMQ25_09315</name>
</gene>
<dbReference type="PRINTS" id="PR00081">
    <property type="entry name" value="GDHRDH"/>
</dbReference>
<comment type="similarity">
    <text evidence="1">Belongs to the short-chain dehydrogenases/reductases (SDR) family.</text>
</comment>
<dbReference type="PANTHER" id="PTHR43639:SF1">
    <property type="entry name" value="SHORT-CHAIN DEHYDROGENASE_REDUCTASE FAMILY PROTEIN"/>
    <property type="match status" value="1"/>
</dbReference>
<dbReference type="InterPro" id="IPR036291">
    <property type="entry name" value="NAD(P)-bd_dom_sf"/>
</dbReference>
<keyword evidence="2" id="KW-0560">Oxidoreductase</keyword>
<dbReference type="Proteomes" id="UP000281547">
    <property type="component" value="Unassembled WGS sequence"/>
</dbReference>
<feature type="domain" description="Ketoreductase" evidence="3">
    <location>
        <begin position="12"/>
        <end position="191"/>
    </location>
</feature>
<dbReference type="SUPFAM" id="SSF51735">
    <property type="entry name" value="NAD(P)-binding Rossmann-fold domains"/>
    <property type="match status" value="1"/>
</dbReference>
<dbReference type="InterPro" id="IPR020904">
    <property type="entry name" value="Sc_DH/Rdtase_CS"/>
</dbReference>
<comment type="caution">
    <text evidence="4">The sequence shown here is derived from an EMBL/GenBank/DDBJ whole genome shotgun (WGS) entry which is preliminary data.</text>
</comment>
<dbReference type="InterPro" id="IPR057326">
    <property type="entry name" value="KR_dom"/>
</dbReference>
<dbReference type="Gene3D" id="3.40.50.720">
    <property type="entry name" value="NAD(P)-binding Rossmann-like Domain"/>
    <property type="match status" value="1"/>
</dbReference>
<name>A0A433XAE3_9HYPH</name>
<accession>A0A433XAE3</accession>
<evidence type="ECO:0000256" key="2">
    <source>
        <dbReference type="ARBA" id="ARBA00023002"/>
    </source>
</evidence>
<dbReference type="EMBL" id="RZNJ01000003">
    <property type="protein sequence ID" value="RUT31067.1"/>
    <property type="molecule type" value="Genomic_DNA"/>
</dbReference>
<dbReference type="SMART" id="SM00822">
    <property type="entry name" value="PKS_KR"/>
    <property type="match status" value="1"/>
</dbReference>
<evidence type="ECO:0000313" key="4">
    <source>
        <dbReference type="EMBL" id="RUT31067.1"/>
    </source>
</evidence>
<reference evidence="4 5" key="1">
    <citation type="journal article" date="2016" name="Int. J. Syst. Evol. Microbiol.">
        <title>Arsenicitalea aurantiaca gen. nov., sp. nov., a new member of the family Hyphomicrobiaceae, isolated from high-arsenic sediment.</title>
        <authorList>
            <person name="Mu Y."/>
            <person name="Zhou L."/>
            <person name="Zeng X.C."/>
            <person name="Liu L."/>
            <person name="Pan Y."/>
            <person name="Chen X."/>
            <person name="Wang J."/>
            <person name="Li S."/>
            <person name="Li W.J."/>
            <person name="Wang Y."/>
        </authorList>
    </citation>
    <scope>NUCLEOTIDE SEQUENCE [LARGE SCALE GENOMIC DNA]</scope>
    <source>
        <strain evidence="4 5">42-50</strain>
    </source>
</reference>
<keyword evidence="5" id="KW-1185">Reference proteome</keyword>
<dbReference type="InterPro" id="IPR002347">
    <property type="entry name" value="SDR_fam"/>
</dbReference>
<evidence type="ECO:0000313" key="5">
    <source>
        <dbReference type="Proteomes" id="UP000281547"/>
    </source>
</evidence>
<dbReference type="PRINTS" id="PR00080">
    <property type="entry name" value="SDRFAMILY"/>
</dbReference>
<dbReference type="RefSeq" id="WP_127188313.1">
    <property type="nucleotide sequence ID" value="NZ_RZNJ01000003.1"/>
</dbReference>
<dbReference type="PROSITE" id="PS00061">
    <property type="entry name" value="ADH_SHORT"/>
    <property type="match status" value="1"/>
</dbReference>
<dbReference type="AlphaFoldDB" id="A0A433XAE3"/>
<organism evidence="4 5">
    <name type="scientific">Arsenicitalea aurantiaca</name>
    <dbReference type="NCBI Taxonomy" id="1783274"/>
    <lineage>
        <taxon>Bacteria</taxon>
        <taxon>Pseudomonadati</taxon>
        <taxon>Pseudomonadota</taxon>
        <taxon>Alphaproteobacteria</taxon>
        <taxon>Hyphomicrobiales</taxon>
        <taxon>Devosiaceae</taxon>
        <taxon>Arsenicitalea</taxon>
    </lineage>
</organism>
<proteinExistence type="inferred from homology"/>
<dbReference type="GO" id="GO:0016491">
    <property type="term" value="F:oxidoreductase activity"/>
    <property type="evidence" value="ECO:0007669"/>
    <property type="project" value="UniProtKB-KW"/>
</dbReference>
<dbReference type="FunFam" id="3.40.50.720:FF:000084">
    <property type="entry name" value="Short-chain dehydrogenase reductase"/>
    <property type="match status" value="1"/>
</dbReference>
<dbReference type="Pfam" id="PF13561">
    <property type="entry name" value="adh_short_C2"/>
    <property type="match status" value="1"/>
</dbReference>
<dbReference type="OrthoDB" id="9789398at2"/>